<name>A0A1M4XB36_9FIRM</name>
<dbReference type="Pfam" id="PF10531">
    <property type="entry name" value="SLBB"/>
    <property type="match status" value="1"/>
</dbReference>
<protein>
    <submittedName>
        <fullName evidence="3">Competence protein ComEA</fullName>
    </submittedName>
</protein>
<dbReference type="GO" id="GO:0015627">
    <property type="term" value="C:type II protein secretion system complex"/>
    <property type="evidence" value="ECO:0007669"/>
    <property type="project" value="TreeGrafter"/>
</dbReference>
<dbReference type="GO" id="GO:0015628">
    <property type="term" value="P:protein secretion by the type II secretion system"/>
    <property type="evidence" value="ECO:0007669"/>
    <property type="project" value="TreeGrafter"/>
</dbReference>
<keyword evidence="1" id="KW-1133">Transmembrane helix</keyword>
<dbReference type="GO" id="GO:0006281">
    <property type="term" value="P:DNA repair"/>
    <property type="evidence" value="ECO:0007669"/>
    <property type="project" value="InterPro"/>
</dbReference>
<dbReference type="RefSeq" id="WP_073270622.1">
    <property type="nucleotide sequence ID" value="NZ_FQTU01000009.1"/>
</dbReference>
<dbReference type="Gene3D" id="1.10.150.320">
    <property type="entry name" value="Photosystem II 12 kDa extrinsic protein"/>
    <property type="match status" value="1"/>
</dbReference>
<feature type="domain" description="Helix-hairpin-helix DNA-binding motif class 1" evidence="2">
    <location>
        <begin position="196"/>
        <end position="215"/>
    </location>
</feature>
<feature type="transmembrane region" description="Helical" evidence="1">
    <location>
        <begin position="12"/>
        <end position="31"/>
    </location>
</feature>
<dbReference type="InterPro" id="IPR010994">
    <property type="entry name" value="RuvA_2-like"/>
</dbReference>
<dbReference type="EMBL" id="FQTU01000009">
    <property type="protein sequence ID" value="SHE90717.1"/>
    <property type="molecule type" value="Genomic_DNA"/>
</dbReference>
<sequence>MIKGKLDRQSLWIIGISLLILSAFILFYTGFTKGNISLSSDYEIEKNMEENAAEEKLLDNDIISGEEDMAEEEPEIYVHVSGEVKSPGVVKLKSGSRLYEAVEKAGGITKDGDYDSVNLASLLTDQQKVVIGNINEPKIPDSVYAGGSDAEITTSNKININSAGKTELETLPGIGSTIAQSIIDYRQSNNGFASIDDIKNVNRIGDKTFDKIKDMITAN</sequence>
<dbReference type="NCBIfam" id="TIGR00426">
    <property type="entry name" value="competence protein ComEA helix-hairpin-helix repeat region"/>
    <property type="match status" value="1"/>
</dbReference>
<evidence type="ECO:0000313" key="3">
    <source>
        <dbReference type="EMBL" id="SHE90717.1"/>
    </source>
</evidence>
<dbReference type="InterPro" id="IPR019554">
    <property type="entry name" value="Soluble_ligand-bd"/>
</dbReference>
<evidence type="ECO:0000313" key="4">
    <source>
        <dbReference type="Proteomes" id="UP000184251"/>
    </source>
</evidence>
<evidence type="ECO:0000256" key="1">
    <source>
        <dbReference type="SAM" id="Phobius"/>
    </source>
</evidence>
<dbReference type="PANTHER" id="PTHR21180">
    <property type="entry name" value="ENDONUCLEASE/EXONUCLEASE/PHOSPHATASE FAMILY DOMAIN-CONTAINING PROTEIN 1"/>
    <property type="match status" value="1"/>
</dbReference>
<feature type="domain" description="Helix-hairpin-helix DNA-binding motif class 1" evidence="2">
    <location>
        <begin position="166"/>
        <end position="185"/>
    </location>
</feature>
<dbReference type="InterPro" id="IPR004509">
    <property type="entry name" value="Competence_ComEA_HhH"/>
</dbReference>
<dbReference type="OrthoDB" id="9790239at2"/>
<dbReference type="SUPFAM" id="SSF47781">
    <property type="entry name" value="RuvA domain 2-like"/>
    <property type="match status" value="1"/>
</dbReference>
<keyword evidence="1" id="KW-0812">Transmembrane</keyword>
<dbReference type="AlphaFoldDB" id="A0A1M4XB36"/>
<dbReference type="Pfam" id="PF12836">
    <property type="entry name" value="HHH_3"/>
    <property type="match status" value="1"/>
</dbReference>
<proteinExistence type="predicted"/>
<dbReference type="SUPFAM" id="SSF142984">
    <property type="entry name" value="Nqo1 middle domain-like"/>
    <property type="match status" value="1"/>
</dbReference>
<dbReference type="SMART" id="SM00278">
    <property type="entry name" value="HhH1"/>
    <property type="match status" value="2"/>
</dbReference>
<dbReference type="PANTHER" id="PTHR21180:SF32">
    <property type="entry name" value="ENDONUCLEASE_EXONUCLEASE_PHOSPHATASE FAMILY DOMAIN-CONTAINING PROTEIN 1"/>
    <property type="match status" value="1"/>
</dbReference>
<keyword evidence="4" id="KW-1185">Reference proteome</keyword>
<dbReference type="Proteomes" id="UP000184251">
    <property type="component" value="Unassembled WGS sequence"/>
</dbReference>
<organism evidence="3 4">
    <name type="scientific">Alkalibacter saccharofermentans DSM 14828</name>
    <dbReference type="NCBI Taxonomy" id="1120975"/>
    <lineage>
        <taxon>Bacteria</taxon>
        <taxon>Bacillati</taxon>
        <taxon>Bacillota</taxon>
        <taxon>Clostridia</taxon>
        <taxon>Eubacteriales</taxon>
        <taxon>Eubacteriaceae</taxon>
        <taxon>Alkalibacter</taxon>
    </lineage>
</organism>
<gene>
    <name evidence="3" type="ORF">SAMN02746064_01459</name>
</gene>
<evidence type="ECO:0000259" key="2">
    <source>
        <dbReference type="SMART" id="SM00278"/>
    </source>
</evidence>
<dbReference type="GO" id="GO:0003677">
    <property type="term" value="F:DNA binding"/>
    <property type="evidence" value="ECO:0007669"/>
    <property type="project" value="InterPro"/>
</dbReference>
<dbReference type="STRING" id="1120975.SAMN02746064_01459"/>
<dbReference type="InterPro" id="IPR051675">
    <property type="entry name" value="Endo/Exo/Phosphatase_dom_1"/>
</dbReference>
<dbReference type="InterPro" id="IPR003583">
    <property type="entry name" value="Hlx-hairpin-Hlx_DNA-bd_motif"/>
</dbReference>
<keyword evidence="1" id="KW-0472">Membrane</keyword>
<reference evidence="3 4" key="1">
    <citation type="submission" date="2016-11" db="EMBL/GenBank/DDBJ databases">
        <authorList>
            <person name="Jaros S."/>
            <person name="Januszkiewicz K."/>
            <person name="Wedrychowicz H."/>
        </authorList>
    </citation>
    <scope>NUCLEOTIDE SEQUENCE [LARGE SCALE GENOMIC DNA]</scope>
    <source>
        <strain evidence="3 4">DSM 14828</strain>
    </source>
</reference>
<accession>A0A1M4XB36</accession>
<dbReference type="Gene3D" id="3.10.560.10">
    <property type="entry name" value="Outer membrane lipoprotein wza domain like"/>
    <property type="match status" value="1"/>
</dbReference>